<feature type="domain" description="Histidine kinase" evidence="10">
    <location>
        <begin position="396"/>
        <end position="616"/>
    </location>
</feature>
<proteinExistence type="predicted"/>
<evidence type="ECO:0000256" key="3">
    <source>
        <dbReference type="ARBA" id="ARBA00022553"/>
    </source>
</evidence>
<evidence type="ECO:0000313" key="11">
    <source>
        <dbReference type="EMBL" id="AZQ13240.1"/>
    </source>
</evidence>
<keyword evidence="8" id="KW-0902">Two-component regulatory system</keyword>
<organism evidence="11 12">
    <name type="scientific">Shewanella khirikhana</name>
    <dbReference type="NCBI Taxonomy" id="1965282"/>
    <lineage>
        <taxon>Bacteria</taxon>
        <taxon>Pseudomonadati</taxon>
        <taxon>Pseudomonadota</taxon>
        <taxon>Gammaproteobacteria</taxon>
        <taxon>Alteromonadales</taxon>
        <taxon>Shewanellaceae</taxon>
        <taxon>Shewanella</taxon>
    </lineage>
</organism>
<keyword evidence="9" id="KW-0812">Transmembrane</keyword>
<dbReference type="PANTHER" id="PTHR43065">
    <property type="entry name" value="SENSOR HISTIDINE KINASE"/>
    <property type="match status" value="1"/>
</dbReference>
<accession>A0ABM7DXF4</accession>
<reference evidence="12" key="1">
    <citation type="submission" date="2017-03" db="EMBL/GenBank/DDBJ databases">
        <title>Full genome sequence of a non-lethal Shewanella isolate that potentiates virulence of Vibio parahaemolyticus causing acute hepatopancreatic necrosis disease (AHPND) in shrimp.</title>
        <authorList>
            <person name="Prachumwat A."/>
            <person name="Sritunyalucksana K."/>
        </authorList>
    </citation>
    <scope>NUCLEOTIDE SEQUENCE [LARGE SCALE GENOMIC DNA]</scope>
    <source>
        <strain evidence="12">TH2012</strain>
    </source>
</reference>
<dbReference type="InterPro" id="IPR003661">
    <property type="entry name" value="HisK_dim/P_dom"/>
</dbReference>
<dbReference type="InterPro" id="IPR004358">
    <property type="entry name" value="Sig_transdc_His_kin-like_C"/>
</dbReference>
<keyword evidence="7" id="KW-0067">ATP-binding</keyword>
<name>A0ABM7DXF4_9GAMM</name>
<keyword evidence="4 11" id="KW-0808">Transferase</keyword>
<dbReference type="PANTHER" id="PTHR43065:SF46">
    <property type="entry name" value="C4-DICARBOXYLATE TRANSPORT SENSOR PROTEIN DCTB"/>
    <property type="match status" value="1"/>
</dbReference>
<dbReference type="PROSITE" id="PS50109">
    <property type="entry name" value="HIS_KIN"/>
    <property type="match status" value="1"/>
</dbReference>
<keyword evidence="12" id="KW-1185">Reference proteome</keyword>
<dbReference type="Pfam" id="PF12974">
    <property type="entry name" value="Phosphonate-bd"/>
    <property type="match status" value="1"/>
</dbReference>
<dbReference type="GO" id="GO:0004673">
    <property type="term" value="F:protein histidine kinase activity"/>
    <property type="evidence" value="ECO:0007669"/>
    <property type="project" value="UniProtKB-EC"/>
</dbReference>
<dbReference type="SUPFAM" id="SSF55874">
    <property type="entry name" value="ATPase domain of HSP90 chaperone/DNA topoisomerase II/histidine kinase"/>
    <property type="match status" value="1"/>
</dbReference>
<keyword evidence="6 11" id="KW-0418">Kinase</keyword>
<dbReference type="PRINTS" id="PR00344">
    <property type="entry name" value="BCTRLSENSOR"/>
</dbReference>
<gene>
    <name evidence="11" type="primary">ttrS</name>
    <name evidence="11" type="ORF">STH12_04214</name>
</gene>
<dbReference type="SUPFAM" id="SSF47384">
    <property type="entry name" value="Homodimeric domain of signal transducing histidine kinase"/>
    <property type="match status" value="1"/>
</dbReference>
<dbReference type="CDD" id="cd00082">
    <property type="entry name" value="HisKA"/>
    <property type="match status" value="1"/>
</dbReference>
<evidence type="ECO:0000256" key="7">
    <source>
        <dbReference type="ARBA" id="ARBA00022840"/>
    </source>
</evidence>
<evidence type="ECO:0000256" key="6">
    <source>
        <dbReference type="ARBA" id="ARBA00022777"/>
    </source>
</evidence>
<evidence type="ECO:0000256" key="4">
    <source>
        <dbReference type="ARBA" id="ARBA00022679"/>
    </source>
</evidence>
<dbReference type="Gene3D" id="1.10.287.130">
    <property type="match status" value="1"/>
</dbReference>
<dbReference type="SUPFAM" id="SSF53850">
    <property type="entry name" value="Periplasmic binding protein-like II"/>
    <property type="match status" value="1"/>
</dbReference>
<protein>
    <recommendedName>
        <fullName evidence="2">histidine kinase</fullName>
        <ecNumber evidence="2">2.7.13.3</ecNumber>
    </recommendedName>
</protein>
<keyword evidence="3" id="KW-0597">Phosphoprotein</keyword>
<dbReference type="SMART" id="SM00388">
    <property type="entry name" value="HisKA"/>
    <property type="match status" value="1"/>
</dbReference>
<dbReference type="Gene3D" id="3.40.190.10">
    <property type="entry name" value="Periplasmic binding protein-like II"/>
    <property type="match status" value="2"/>
</dbReference>
<keyword evidence="9" id="KW-1133">Transmembrane helix</keyword>
<evidence type="ECO:0000259" key="10">
    <source>
        <dbReference type="PROSITE" id="PS50109"/>
    </source>
</evidence>
<keyword evidence="9" id="KW-0472">Membrane</keyword>
<evidence type="ECO:0000256" key="5">
    <source>
        <dbReference type="ARBA" id="ARBA00022741"/>
    </source>
</evidence>
<evidence type="ECO:0000256" key="8">
    <source>
        <dbReference type="ARBA" id="ARBA00023012"/>
    </source>
</evidence>
<sequence length="619" mass="68217">MGAYWVSGFERVGARSAVYLPLLWLLAFLLWPLKLGATDAEMGDEPIEAVFRVGVLANHGVAEAKQRWQGMMQYLSDRVPGNRFEVVPVDFDDMRESLLDLRIQFIVTNPGQYLSLSNEMPLSWLATMRSRKHNGATYAIGSTIIVRSDSPVQNIEQLKGARIVASDPQALGGYQATIGLLNRRGLDAANFFADVRFLGFPLEPLVYQVRDGMVDGAITPFCTLEEMVDSGLIRREDFRIINAVRPEGYDCEISTSLYPNWSFAASDKVPARITQAVTKALFELPPGSEAAISARTLGWTAPISQLTVIKLYEELQLHGTGAEPLKLALGWLKANREYAIGAVLLLLGGMLYHLWLEYRFRQKSDSLLAAERSLRDKELMLERMQSAAVLGEIGAGLAHELNQPIAAITQYSEGGLQGLKFRALESSQDYELLGKIHAQSLRAGAVVHRIRSLLKRQRGESELLQFPLLIGDTLSLLERELGNLNVVLHREVIGTQRPVLGDSVALSQLLVNLVKNALDALSEVSRPRHILLRLSFELKGVCLEVADNGTGLLLEATEVLTSFTSTKRDGLGLGLAICRDVVARHGGKLSIRNIGADDGLPWQQGCMVRVCLPNARELS</sequence>
<dbReference type="EMBL" id="CP020373">
    <property type="protein sequence ID" value="AZQ13240.1"/>
    <property type="molecule type" value="Genomic_DNA"/>
</dbReference>
<dbReference type="SMART" id="SM00387">
    <property type="entry name" value="HATPase_c"/>
    <property type="match status" value="1"/>
</dbReference>
<dbReference type="Pfam" id="PF02518">
    <property type="entry name" value="HATPase_c"/>
    <property type="match status" value="1"/>
</dbReference>
<dbReference type="Gene3D" id="3.30.565.10">
    <property type="entry name" value="Histidine kinase-like ATPase, C-terminal domain"/>
    <property type="match status" value="1"/>
</dbReference>
<dbReference type="Proteomes" id="UP000278437">
    <property type="component" value="Chromosome"/>
</dbReference>
<evidence type="ECO:0000256" key="2">
    <source>
        <dbReference type="ARBA" id="ARBA00012438"/>
    </source>
</evidence>
<feature type="transmembrane region" description="Helical" evidence="9">
    <location>
        <begin position="12"/>
        <end position="33"/>
    </location>
</feature>
<evidence type="ECO:0000313" key="12">
    <source>
        <dbReference type="Proteomes" id="UP000278437"/>
    </source>
</evidence>
<dbReference type="InterPro" id="IPR005467">
    <property type="entry name" value="His_kinase_dom"/>
</dbReference>
<dbReference type="EC" id="2.7.13.3" evidence="2"/>
<dbReference type="InterPro" id="IPR003594">
    <property type="entry name" value="HATPase_dom"/>
</dbReference>
<dbReference type="InterPro" id="IPR036097">
    <property type="entry name" value="HisK_dim/P_sf"/>
</dbReference>
<evidence type="ECO:0000256" key="1">
    <source>
        <dbReference type="ARBA" id="ARBA00000085"/>
    </source>
</evidence>
<comment type="catalytic activity">
    <reaction evidence="1">
        <text>ATP + protein L-histidine = ADP + protein N-phospho-L-histidine.</text>
        <dbReference type="EC" id="2.7.13.3"/>
    </reaction>
</comment>
<dbReference type="InterPro" id="IPR036890">
    <property type="entry name" value="HATPase_C_sf"/>
</dbReference>
<keyword evidence="5" id="KW-0547">Nucleotide-binding</keyword>
<evidence type="ECO:0000256" key="9">
    <source>
        <dbReference type="SAM" id="Phobius"/>
    </source>
</evidence>